<dbReference type="AlphaFoldDB" id="A0A7U2I8D9"/>
<dbReference type="Proteomes" id="UP000663193">
    <property type="component" value="Chromosome 18"/>
</dbReference>
<dbReference type="SUPFAM" id="SSF51197">
    <property type="entry name" value="Clavaminate synthase-like"/>
    <property type="match status" value="1"/>
</dbReference>
<dbReference type="RefSeq" id="XP_001801149.1">
    <property type="nucleotide sequence ID" value="XM_001801097.1"/>
</dbReference>
<dbReference type="VEuPathDB" id="FungiDB:JI435_108910"/>
<name>A0A7U2I8D9_PHANO</name>
<dbReference type="PANTHER" id="PTHR31630">
    <property type="entry name" value="PHYTANOYL-COA DIOXYGENASE-RELATED-RELATED"/>
    <property type="match status" value="1"/>
</dbReference>
<dbReference type="Pfam" id="PF05721">
    <property type="entry name" value="PhyH"/>
    <property type="match status" value="1"/>
</dbReference>
<dbReference type="PANTHER" id="PTHR31630:SF6">
    <property type="entry name" value="PHYTANOYL-COA DIOXYGENASE-RELATED"/>
    <property type="match status" value="1"/>
</dbReference>
<reference evidence="2" key="1">
    <citation type="journal article" date="2021" name="BMC Genomics">
        <title>Chromosome-level genome assembly and manually-curated proteome of model necrotroph Parastagonospora nodorum Sn15 reveals a genome-wide trove of candidate effector homologs, and redundancy of virulence-related functions within an accessory chromosome.</title>
        <authorList>
            <person name="Bertazzoni S."/>
            <person name="Jones D.A.B."/>
            <person name="Phan H.T."/>
            <person name="Tan K.-C."/>
            <person name="Hane J.K."/>
        </authorList>
    </citation>
    <scope>NUCLEOTIDE SEQUENCE [LARGE SCALE GENOMIC DNA]</scope>
    <source>
        <strain evidence="2">SN15 / ATCC MYA-4574 / FGSC 10173)</strain>
    </source>
</reference>
<keyword evidence="2" id="KW-1185">Reference proteome</keyword>
<dbReference type="OrthoDB" id="445007at2759"/>
<proteinExistence type="predicted"/>
<dbReference type="Gene3D" id="2.60.120.620">
    <property type="entry name" value="q2cbj1_9rhob like domain"/>
    <property type="match status" value="1"/>
</dbReference>
<protein>
    <recommendedName>
        <fullName evidence="3">Phytanoyl-CoA dioxygenase</fullName>
    </recommendedName>
</protein>
<sequence>MPHYTSEPLIDTSTPTGDWRDDLFRDGYVVVKNVLPAEKAEGYKQRMFEWLETFPYGFDKNDKSTWVKECLPEHMKGGMYHGYRVQHEKVIWDARCEQSIIDTFAKIWNTHNLLVSFDGMNLTLPSPDLKPSTPWPHVDQNPNRKGMQCVQGILNLAPNGPEDGGLVVLKGSHRQNEAFFKTHPETEGAGTWGSADWHGFNEEEVSWFKSRGCEEVKVCAGPGDLILWDSRTVHYNKVPSTQNVRAVMYICYTPASFAKDEDRERKAGYFRERWGTTHWPHANIFRQEDKHMRLGKPDSYVRDRPAHEPEESDLVLKLAGVKAY</sequence>
<dbReference type="KEGG" id="pno:SNOG_10891"/>
<organism evidence="1 2">
    <name type="scientific">Phaeosphaeria nodorum (strain SN15 / ATCC MYA-4574 / FGSC 10173)</name>
    <name type="common">Glume blotch fungus</name>
    <name type="synonym">Parastagonospora nodorum</name>
    <dbReference type="NCBI Taxonomy" id="321614"/>
    <lineage>
        <taxon>Eukaryota</taxon>
        <taxon>Fungi</taxon>
        <taxon>Dikarya</taxon>
        <taxon>Ascomycota</taxon>
        <taxon>Pezizomycotina</taxon>
        <taxon>Dothideomycetes</taxon>
        <taxon>Pleosporomycetidae</taxon>
        <taxon>Pleosporales</taxon>
        <taxon>Pleosporineae</taxon>
        <taxon>Phaeosphaeriaceae</taxon>
        <taxon>Parastagonospora</taxon>
    </lineage>
</organism>
<dbReference type="OMA" id="TWGPADW"/>
<dbReference type="InterPro" id="IPR008775">
    <property type="entry name" value="Phytyl_CoA_dOase-like"/>
</dbReference>
<evidence type="ECO:0008006" key="3">
    <source>
        <dbReference type="Google" id="ProtNLM"/>
    </source>
</evidence>
<gene>
    <name evidence="1" type="ORF">JI435_108910</name>
</gene>
<evidence type="ECO:0000313" key="2">
    <source>
        <dbReference type="Proteomes" id="UP000663193"/>
    </source>
</evidence>
<dbReference type="EMBL" id="CP069040">
    <property type="protein sequence ID" value="QRD04972.1"/>
    <property type="molecule type" value="Genomic_DNA"/>
</dbReference>
<evidence type="ECO:0000313" key="1">
    <source>
        <dbReference type="EMBL" id="QRD04972.1"/>
    </source>
</evidence>
<accession>A0A7U2I8D9</accession>